<feature type="transmembrane region" description="Helical" evidence="6">
    <location>
        <begin position="352"/>
        <end position="374"/>
    </location>
</feature>
<evidence type="ECO:0000256" key="3">
    <source>
        <dbReference type="ARBA" id="ARBA00022692"/>
    </source>
</evidence>
<dbReference type="Proteomes" id="UP000294980">
    <property type="component" value="Unassembled WGS sequence"/>
</dbReference>
<evidence type="ECO:0000256" key="4">
    <source>
        <dbReference type="ARBA" id="ARBA00022989"/>
    </source>
</evidence>
<dbReference type="GO" id="GO:0005886">
    <property type="term" value="C:plasma membrane"/>
    <property type="evidence" value="ECO:0007669"/>
    <property type="project" value="UniProtKB-SubCell"/>
</dbReference>
<reference evidence="8 9" key="1">
    <citation type="submission" date="2019-03" db="EMBL/GenBank/DDBJ databases">
        <title>Genomic Encyclopedia of Type Strains, Phase IV (KMG-IV): sequencing the most valuable type-strain genomes for metagenomic binning, comparative biology and taxonomic classification.</title>
        <authorList>
            <person name="Goeker M."/>
        </authorList>
    </citation>
    <scope>NUCLEOTIDE SEQUENCE [LARGE SCALE GENOMIC DNA]</scope>
    <source>
        <strain evidence="8 9">DSM 23344</strain>
    </source>
</reference>
<dbReference type="PANTHER" id="PTHR30287">
    <property type="entry name" value="MEMBRANE COMPONENT OF PREDICTED ABC SUPERFAMILY METABOLITE UPTAKE TRANSPORTER"/>
    <property type="match status" value="1"/>
</dbReference>
<dbReference type="Pfam" id="PF02687">
    <property type="entry name" value="FtsX"/>
    <property type="match status" value="2"/>
</dbReference>
<dbReference type="AlphaFoldDB" id="A0A4V2SC31"/>
<keyword evidence="9" id="KW-1185">Reference proteome</keyword>
<dbReference type="PANTHER" id="PTHR30287:SF1">
    <property type="entry name" value="INNER MEMBRANE PROTEIN"/>
    <property type="match status" value="1"/>
</dbReference>
<proteinExistence type="predicted"/>
<gene>
    <name evidence="8" type="ORF">EV688_102247</name>
</gene>
<feature type="domain" description="ABC3 transporter permease C-terminal" evidence="7">
    <location>
        <begin position="707"/>
        <end position="817"/>
    </location>
</feature>
<evidence type="ECO:0000256" key="1">
    <source>
        <dbReference type="ARBA" id="ARBA00004651"/>
    </source>
</evidence>
<feature type="domain" description="ABC3 transporter permease C-terminal" evidence="7">
    <location>
        <begin position="263"/>
        <end position="374"/>
    </location>
</feature>
<feature type="transmembrane region" description="Helical" evidence="6">
    <location>
        <begin position="746"/>
        <end position="770"/>
    </location>
</feature>
<keyword evidence="2" id="KW-1003">Cell membrane</keyword>
<accession>A0A4V2SC31</accession>
<comment type="subcellular location">
    <subcellularLocation>
        <location evidence="1">Cell membrane</location>
        <topology evidence="1">Multi-pass membrane protein</topology>
    </subcellularLocation>
</comment>
<evidence type="ECO:0000256" key="2">
    <source>
        <dbReference type="ARBA" id="ARBA00022475"/>
    </source>
</evidence>
<dbReference type="RefSeq" id="WP_338065914.1">
    <property type="nucleotide sequence ID" value="NZ_QQSW01000001.1"/>
</dbReference>
<evidence type="ECO:0000259" key="7">
    <source>
        <dbReference type="Pfam" id="PF02687"/>
    </source>
</evidence>
<keyword evidence="5 6" id="KW-0472">Membrane</keyword>
<feature type="transmembrane region" description="Helical" evidence="6">
    <location>
        <begin position="706"/>
        <end position="725"/>
    </location>
</feature>
<evidence type="ECO:0000256" key="6">
    <source>
        <dbReference type="SAM" id="Phobius"/>
    </source>
</evidence>
<feature type="transmembrane region" description="Helical" evidence="6">
    <location>
        <begin position="790"/>
        <end position="810"/>
    </location>
</feature>
<sequence length="828" mass="88925">MSRWAITASRMLARDWRGGELGVLLSALVLAVAVVAGISAFTTRLQVALEQESNRFLAADLVVRSREPMPEDWQREAGTRGLATARVLSFTSMVYSDTDASSLASIKAVSPEYPLRGELKMSAAPFGDAVVAISGPPQGEVWVDSRLFALLDVEPGAMLNVGDATLQVTGAVRSEPDRSVSFVDVGPRVLMHVDDIPATHVLQPGSRVSYRQLFAGDPPSVEAFAQWLEPRLDVGHRLIDVSEGQPGVGAALSRAESFLLLAGSLGVVLAGVAIALAARRFSERHANYVAILKSLGATSRDINRLYGSSLVALGVLATLLGCLLGAFLQYLAFRLFADSLPLQPGAAGVRPFAMGAATALVCLLSFAWPPLRRLGLASPLRVLRRDMPEEGRRSLWDYAIGLTAVSGLMWWYSGDALLTLAVLAGLAASVTLGFLLALTLLRGGRLAGMRAGSIWRLALASLQRRGSANALQVVIFSMAILLLLVLTIIRTTLIDSWETQVPEDAPDHFVVNIAPDEVQGVEQKLRQSGVESAPLYPMIRGRIMRVNGEELPSRDAQEDDRRQREANFTWSREIPAGNDLVAGSWWPPETDAALVSLEEGFAERLQLAVGDQLGLLVGSRPLDVTVASIRSLDWQSMQPNFFMVFPPALLADFSATFMTSFHLGDKKKAFLNPFIREFPTVSVFEMDVVIAQLRGIVNQVSAAVELVLAIILLAGALVLVAGVQASVDSRRRESALLRALGARRGLVLGALAIEFSSLGFFAGLLAVAGAELSAFALQVWVLELAYRPSPWLWPIGIGGAVILIGALGVISCRSSVSTPPLQVLREPD</sequence>
<comment type="caution">
    <text evidence="8">The sequence shown here is derived from an EMBL/GenBank/DDBJ whole genome shotgun (WGS) entry which is preliminary data.</text>
</comment>
<keyword evidence="3 6" id="KW-0812">Transmembrane</keyword>
<feature type="transmembrane region" description="Helical" evidence="6">
    <location>
        <begin position="470"/>
        <end position="489"/>
    </location>
</feature>
<feature type="transmembrane region" description="Helical" evidence="6">
    <location>
        <begin position="418"/>
        <end position="441"/>
    </location>
</feature>
<feature type="transmembrane region" description="Helical" evidence="6">
    <location>
        <begin position="310"/>
        <end position="332"/>
    </location>
</feature>
<dbReference type="InterPro" id="IPR003838">
    <property type="entry name" value="ABC3_permease_C"/>
</dbReference>
<name>A0A4V2SC31_9GAMM</name>
<dbReference type="EMBL" id="SLWX01000002">
    <property type="protein sequence ID" value="TCO77790.1"/>
    <property type="molecule type" value="Genomic_DNA"/>
</dbReference>
<evidence type="ECO:0000313" key="8">
    <source>
        <dbReference type="EMBL" id="TCO77790.1"/>
    </source>
</evidence>
<protein>
    <submittedName>
        <fullName evidence="8">Putative ABC transport system permease protein</fullName>
    </submittedName>
</protein>
<evidence type="ECO:0000313" key="9">
    <source>
        <dbReference type="Proteomes" id="UP000294980"/>
    </source>
</evidence>
<feature type="transmembrane region" description="Helical" evidence="6">
    <location>
        <begin position="395"/>
        <end position="412"/>
    </location>
</feature>
<keyword evidence="4 6" id="KW-1133">Transmembrane helix</keyword>
<feature type="transmembrane region" description="Helical" evidence="6">
    <location>
        <begin position="258"/>
        <end position="278"/>
    </location>
</feature>
<organism evidence="8 9">
    <name type="scientific">Chromatocurvus halotolerans</name>
    <dbReference type="NCBI Taxonomy" id="1132028"/>
    <lineage>
        <taxon>Bacteria</taxon>
        <taxon>Pseudomonadati</taxon>
        <taxon>Pseudomonadota</taxon>
        <taxon>Gammaproteobacteria</taxon>
        <taxon>Cellvibrionales</taxon>
        <taxon>Halieaceae</taxon>
        <taxon>Chromatocurvus</taxon>
    </lineage>
</organism>
<dbReference type="InterPro" id="IPR038766">
    <property type="entry name" value="Membrane_comp_ABC_pdt"/>
</dbReference>
<evidence type="ECO:0000256" key="5">
    <source>
        <dbReference type="ARBA" id="ARBA00023136"/>
    </source>
</evidence>